<evidence type="ECO:0000256" key="1">
    <source>
        <dbReference type="SAM" id="MobiDB-lite"/>
    </source>
</evidence>
<reference evidence="2" key="1">
    <citation type="submission" date="2023-08" db="EMBL/GenBank/DDBJ databases">
        <title>A de novo genome assembly of Solanum verrucosum Schlechtendal, a Mexican diploid species geographically isolated from the other diploid A-genome species in potato relatives.</title>
        <authorList>
            <person name="Hosaka K."/>
        </authorList>
    </citation>
    <scope>NUCLEOTIDE SEQUENCE</scope>
    <source>
        <tissue evidence="2">Young leaves</tissue>
    </source>
</reference>
<feature type="region of interest" description="Disordered" evidence="1">
    <location>
        <begin position="44"/>
        <end position="92"/>
    </location>
</feature>
<feature type="compositionally biased region" description="Basic residues" evidence="1">
    <location>
        <begin position="55"/>
        <end position="64"/>
    </location>
</feature>
<accession>A0AAF0Q866</accession>
<dbReference type="AlphaFoldDB" id="A0AAF0Q866"/>
<proteinExistence type="predicted"/>
<dbReference type="Proteomes" id="UP001234989">
    <property type="component" value="Chromosome 3"/>
</dbReference>
<evidence type="ECO:0000313" key="2">
    <source>
        <dbReference type="EMBL" id="WMV18646.1"/>
    </source>
</evidence>
<keyword evidence="3" id="KW-1185">Reference proteome</keyword>
<protein>
    <submittedName>
        <fullName evidence="2">Uncharacterized protein</fullName>
    </submittedName>
</protein>
<sequence>MLKAKAKKVMKLTKGRITDDDMNISRLMVYAQKIEEFKLKKRIRELKRGRSDKKGQRRFKKRSSKHDSSSTPRVNQDKGSGSPFHKPTCTNC</sequence>
<evidence type="ECO:0000313" key="3">
    <source>
        <dbReference type="Proteomes" id="UP001234989"/>
    </source>
</evidence>
<feature type="compositionally biased region" description="Polar residues" evidence="1">
    <location>
        <begin position="69"/>
        <end position="79"/>
    </location>
</feature>
<organism evidence="2 3">
    <name type="scientific">Solanum verrucosum</name>
    <dbReference type="NCBI Taxonomy" id="315347"/>
    <lineage>
        <taxon>Eukaryota</taxon>
        <taxon>Viridiplantae</taxon>
        <taxon>Streptophyta</taxon>
        <taxon>Embryophyta</taxon>
        <taxon>Tracheophyta</taxon>
        <taxon>Spermatophyta</taxon>
        <taxon>Magnoliopsida</taxon>
        <taxon>eudicotyledons</taxon>
        <taxon>Gunneridae</taxon>
        <taxon>Pentapetalae</taxon>
        <taxon>asterids</taxon>
        <taxon>lamiids</taxon>
        <taxon>Solanales</taxon>
        <taxon>Solanaceae</taxon>
        <taxon>Solanoideae</taxon>
        <taxon>Solaneae</taxon>
        <taxon>Solanum</taxon>
    </lineage>
</organism>
<gene>
    <name evidence="2" type="ORF">MTR67_012031</name>
</gene>
<name>A0AAF0Q866_SOLVR</name>
<dbReference type="EMBL" id="CP133614">
    <property type="protein sequence ID" value="WMV18646.1"/>
    <property type="molecule type" value="Genomic_DNA"/>
</dbReference>